<dbReference type="EMBL" id="JAMFTS010000003">
    <property type="protein sequence ID" value="KAJ4778513.1"/>
    <property type="molecule type" value="Genomic_DNA"/>
</dbReference>
<evidence type="ECO:0000259" key="1">
    <source>
        <dbReference type="Pfam" id="PF20241"/>
    </source>
</evidence>
<dbReference type="Pfam" id="PF20241">
    <property type="entry name" value="DUF6598"/>
    <property type="match status" value="1"/>
</dbReference>
<dbReference type="InterPro" id="IPR046533">
    <property type="entry name" value="DUF6598"/>
</dbReference>
<dbReference type="AlphaFoldDB" id="A0AAV8EBA4"/>
<dbReference type="PANTHER" id="PTHR33065:SF184">
    <property type="entry name" value="DUF6598 DOMAIN-CONTAINING PROTEIN"/>
    <property type="match status" value="1"/>
</dbReference>
<name>A0AAV8EBA4_9POAL</name>
<accession>A0AAV8EBA4</accession>
<protein>
    <submittedName>
        <fullName evidence="2">rRNA N-glycosidase</fullName>
    </submittedName>
</protein>
<dbReference type="PANTHER" id="PTHR33065">
    <property type="entry name" value="OS07G0486400 PROTEIN"/>
    <property type="match status" value="1"/>
</dbReference>
<dbReference type="Proteomes" id="UP001140206">
    <property type="component" value="Chromosome 3"/>
</dbReference>
<evidence type="ECO:0000313" key="3">
    <source>
        <dbReference type="Proteomes" id="UP001140206"/>
    </source>
</evidence>
<organism evidence="2 3">
    <name type="scientific">Rhynchospora pubera</name>
    <dbReference type="NCBI Taxonomy" id="906938"/>
    <lineage>
        <taxon>Eukaryota</taxon>
        <taxon>Viridiplantae</taxon>
        <taxon>Streptophyta</taxon>
        <taxon>Embryophyta</taxon>
        <taxon>Tracheophyta</taxon>
        <taxon>Spermatophyta</taxon>
        <taxon>Magnoliopsida</taxon>
        <taxon>Liliopsida</taxon>
        <taxon>Poales</taxon>
        <taxon>Cyperaceae</taxon>
        <taxon>Cyperoideae</taxon>
        <taxon>Rhynchosporeae</taxon>
        <taxon>Rhynchospora</taxon>
    </lineage>
</organism>
<reference evidence="2" key="1">
    <citation type="submission" date="2022-08" db="EMBL/GenBank/DDBJ databases">
        <authorList>
            <person name="Marques A."/>
        </authorList>
    </citation>
    <scope>NUCLEOTIDE SEQUENCE</scope>
    <source>
        <strain evidence="2">RhyPub2mFocal</strain>
        <tissue evidence="2">Leaves</tissue>
    </source>
</reference>
<sequence>MASKSNPAEKKADGRSIAEIFEVRLLEIRGKSCGSIYGKFTVVTGGGDFRIFDRPDASCAHRISSKELVPIDGPFRAISGLGDLGLRIRLKEGEKKIIHDIIFFDQFRDKKNVVVTKRSMGPGASLEMKLAVYQRAVVANVEIRLISGKNGIGHSGLYGKITASNSLLPHMETLLFYKKREDYVETDSCDLIPLCRSVTAVPAKERLKIYARLYDVSGGYLVIGDVSYVIPEYLGSDVKYIKGKHGQNIEVKVIWEEFWPHVRRKGAYSSLNGPSRQSARTELN</sequence>
<comment type="caution">
    <text evidence="2">The sequence shown here is derived from an EMBL/GenBank/DDBJ whole genome shotgun (WGS) entry which is preliminary data.</text>
</comment>
<feature type="domain" description="DUF6598" evidence="1">
    <location>
        <begin position="18"/>
        <end position="253"/>
    </location>
</feature>
<evidence type="ECO:0000313" key="2">
    <source>
        <dbReference type="EMBL" id="KAJ4778513.1"/>
    </source>
</evidence>
<proteinExistence type="predicted"/>
<gene>
    <name evidence="2" type="ORF">LUZ62_062770</name>
</gene>
<keyword evidence="3" id="KW-1185">Reference proteome</keyword>